<dbReference type="InterPro" id="IPR007891">
    <property type="entry name" value="CHASE3"/>
</dbReference>
<dbReference type="CDD" id="cd11386">
    <property type="entry name" value="MCP_signal"/>
    <property type="match status" value="1"/>
</dbReference>
<accession>A0A7S8HGX5</accession>
<evidence type="ECO:0000256" key="3">
    <source>
        <dbReference type="SAM" id="Phobius"/>
    </source>
</evidence>
<keyword evidence="3" id="KW-0472">Membrane</keyword>
<keyword evidence="6" id="KW-1185">Reference proteome</keyword>
<dbReference type="GO" id="GO:0007165">
    <property type="term" value="P:signal transduction"/>
    <property type="evidence" value="ECO:0007669"/>
    <property type="project" value="UniProtKB-KW"/>
</dbReference>
<dbReference type="Pfam" id="PF00015">
    <property type="entry name" value="MCPsignal"/>
    <property type="match status" value="1"/>
</dbReference>
<dbReference type="PANTHER" id="PTHR32089:SF112">
    <property type="entry name" value="LYSOZYME-LIKE PROTEIN-RELATED"/>
    <property type="match status" value="1"/>
</dbReference>
<dbReference type="PROSITE" id="PS50111">
    <property type="entry name" value="CHEMOTAXIS_TRANSDUC_2"/>
    <property type="match status" value="1"/>
</dbReference>
<keyword evidence="1 2" id="KW-0807">Transducer</keyword>
<evidence type="ECO:0000256" key="2">
    <source>
        <dbReference type="PROSITE-ProRule" id="PRU00284"/>
    </source>
</evidence>
<feature type="domain" description="Methyl-accepting transducer" evidence="4">
    <location>
        <begin position="270"/>
        <end position="506"/>
    </location>
</feature>
<dbReference type="RefSeq" id="WP_239672934.1">
    <property type="nucleotide sequence ID" value="NZ_CP049742.1"/>
</dbReference>
<dbReference type="Proteomes" id="UP000593626">
    <property type="component" value="Chromosome"/>
</dbReference>
<dbReference type="Gene3D" id="1.10.287.950">
    <property type="entry name" value="Methyl-accepting chemotaxis protein"/>
    <property type="match status" value="1"/>
</dbReference>
<dbReference type="KEGG" id="mcui:G8O30_15635"/>
<organism evidence="5 6">
    <name type="scientific">Mangrovibacillus cuniculi</name>
    <dbReference type="NCBI Taxonomy" id="2593652"/>
    <lineage>
        <taxon>Bacteria</taxon>
        <taxon>Bacillati</taxon>
        <taxon>Bacillota</taxon>
        <taxon>Bacilli</taxon>
        <taxon>Bacillales</taxon>
        <taxon>Bacillaceae</taxon>
        <taxon>Mangrovibacillus</taxon>
    </lineage>
</organism>
<dbReference type="Gene3D" id="6.10.340.10">
    <property type="match status" value="1"/>
</dbReference>
<dbReference type="AlphaFoldDB" id="A0A7S8HGX5"/>
<evidence type="ECO:0000313" key="5">
    <source>
        <dbReference type="EMBL" id="QPC48247.1"/>
    </source>
</evidence>
<dbReference type="EMBL" id="CP049742">
    <property type="protein sequence ID" value="QPC48247.1"/>
    <property type="molecule type" value="Genomic_DNA"/>
</dbReference>
<evidence type="ECO:0000256" key="1">
    <source>
        <dbReference type="ARBA" id="ARBA00023224"/>
    </source>
</evidence>
<keyword evidence="3" id="KW-0812">Transmembrane</keyword>
<dbReference type="SUPFAM" id="SSF58104">
    <property type="entry name" value="Methyl-accepting chemotaxis protein (MCP) signaling domain"/>
    <property type="match status" value="1"/>
</dbReference>
<dbReference type="Pfam" id="PF05227">
    <property type="entry name" value="CHASE3"/>
    <property type="match status" value="1"/>
</dbReference>
<dbReference type="PANTHER" id="PTHR32089">
    <property type="entry name" value="METHYL-ACCEPTING CHEMOTAXIS PROTEIN MCPB"/>
    <property type="match status" value="1"/>
</dbReference>
<protein>
    <submittedName>
        <fullName evidence="5">Chemotaxis protein</fullName>
    </submittedName>
</protein>
<dbReference type="CDD" id="cd19410">
    <property type="entry name" value="HK9-like_sensor"/>
    <property type="match status" value="1"/>
</dbReference>
<evidence type="ECO:0000259" key="4">
    <source>
        <dbReference type="PROSITE" id="PS50111"/>
    </source>
</evidence>
<keyword evidence="3" id="KW-1133">Transmembrane helix</keyword>
<evidence type="ECO:0000313" key="6">
    <source>
        <dbReference type="Proteomes" id="UP000593626"/>
    </source>
</evidence>
<dbReference type="SMART" id="SM00283">
    <property type="entry name" value="MA"/>
    <property type="match status" value="1"/>
</dbReference>
<dbReference type="InterPro" id="IPR004089">
    <property type="entry name" value="MCPsignal_dom"/>
</dbReference>
<gene>
    <name evidence="5" type="ORF">G8O30_15635</name>
</gene>
<reference evidence="5 6" key="1">
    <citation type="submission" date="2019-07" db="EMBL/GenBank/DDBJ databases">
        <title>Genome sequence of 2 isolates from Red Sea Mangroves.</title>
        <authorList>
            <person name="Sefrji F."/>
            <person name="Michoud G."/>
            <person name="Merlino G."/>
            <person name="Daffonchio D."/>
        </authorList>
    </citation>
    <scope>NUCLEOTIDE SEQUENCE [LARGE SCALE GENOMIC DNA]</scope>
    <source>
        <strain evidence="5 6">R1DC41</strain>
    </source>
</reference>
<dbReference type="GO" id="GO:0016020">
    <property type="term" value="C:membrane"/>
    <property type="evidence" value="ECO:0007669"/>
    <property type="project" value="InterPro"/>
</dbReference>
<name>A0A7S8HGX5_9BACI</name>
<feature type="transmembrane region" description="Helical" evidence="3">
    <location>
        <begin position="180"/>
        <end position="201"/>
    </location>
</feature>
<feature type="transmembrane region" description="Helical" evidence="3">
    <location>
        <begin position="7"/>
        <end position="30"/>
    </location>
</feature>
<proteinExistence type="predicted"/>
<sequence length="556" mass="60555">MSIGKKILFSFIAIFLCIGGIVSFSVIGLFNVQKESNSIVEDAIPLSNAANAILTALINQETGIRGYLVTGEEVFLEPYYLGKDQIEENLAIINNRLDNHPIMAGLIDEAIPQIDAIQAFFESEIALVQQGKIEEARSKIGEGKTAFDAYRAIHQRIDEDKQKLTNDSWVDTKKQVNQSVLIVSVITFISIIITIGIYVFLTKGITRPVVSLIQTLRETSQENFTVTSKDEIKVLQASLMNLVTNVKTTIETTKESALQVAASAEQLSASAEQTTNATEHIAHLTQQNTEGAGIQLSKINDASLSLEKMVQVVDTINVDSNKMSLSTKMANDQVYKGIQSIHRVVGRMDDIKVAFSDMSTSIHSLSNRSNQIGNILELITDISNQTNLLSLNAAIEAARAGVQGKGFAVVADEVRKLAEESKKSVDQISQMIKDIQSDTNKTVSLIQEGSKKVTEGVEATKIADQSFEQINLSIKDVSNKVENVTVSIKDIESLSAQVTELINSIQVIAEKNADSSQDSSAATEEQLATMEEISSSAQSLTHLAEGLQKAISTFRL</sequence>